<dbReference type="InterPro" id="IPR050158">
    <property type="entry name" value="Ubiquitin_ubiquitin-like"/>
</dbReference>
<dbReference type="PRINTS" id="PR00348">
    <property type="entry name" value="UBIQUITIN"/>
</dbReference>
<feature type="region of interest" description="Disordered" evidence="1">
    <location>
        <begin position="1"/>
        <end position="23"/>
    </location>
</feature>
<evidence type="ECO:0000313" key="3">
    <source>
        <dbReference type="EMBL" id="CAB9527023.1"/>
    </source>
</evidence>
<dbReference type="Proteomes" id="UP001153069">
    <property type="component" value="Unassembled WGS sequence"/>
</dbReference>
<accession>A0A9N8HY41</accession>
<dbReference type="Pfam" id="PF00240">
    <property type="entry name" value="ubiquitin"/>
    <property type="match status" value="4"/>
</dbReference>
<feature type="compositionally biased region" description="Polar residues" evidence="1">
    <location>
        <begin position="1"/>
        <end position="22"/>
    </location>
</feature>
<dbReference type="CDD" id="cd17039">
    <property type="entry name" value="Ubl_ubiquitin_like"/>
    <property type="match status" value="4"/>
</dbReference>
<dbReference type="InterPro" id="IPR019956">
    <property type="entry name" value="Ubiquitin_dom"/>
</dbReference>
<evidence type="ECO:0000256" key="1">
    <source>
        <dbReference type="SAM" id="MobiDB-lite"/>
    </source>
</evidence>
<evidence type="ECO:0000259" key="2">
    <source>
        <dbReference type="PROSITE" id="PS50053"/>
    </source>
</evidence>
<feature type="domain" description="Ubiquitin-like" evidence="2">
    <location>
        <begin position="308"/>
        <end position="377"/>
    </location>
</feature>
<organism evidence="3 4">
    <name type="scientific">Seminavis robusta</name>
    <dbReference type="NCBI Taxonomy" id="568900"/>
    <lineage>
        <taxon>Eukaryota</taxon>
        <taxon>Sar</taxon>
        <taxon>Stramenopiles</taxon>
        <taxon>Ochrophyta</taxon>
        <taxon>Bacillariophyta</taxon>
        <taxon>Bacillariophyceae</taxon>
        <taxon>Bacillariophycidae</taxon>
        <taxon>Naviculales</taxon>
        <taxon>Naviculaceae</taxon>
        <taxon>Seminavis</taxon>
    </lineage>
</organism>
<dbReference type="AlphaFoldDB" id="A0A9N8HY41"/>
<dbReference type="PROSITE" id="PS50053">
    <property type="entry name" value="UBIQUITIN_2"/>
    <property type="match status" value="4"/>
</dbReference>
<feature type="domain" description="Ubiquitin-like" evidence="2">
    <location>
        <begin position="455"/>
        <end position="524"/>
    </location>
</feature>
<keyword evidence="4" id="KW-1185">Reference proteome</keyword>
<dbReference type="InterPro" id="IPR000626">
    <property type="entry name" value="Ubiquitin-like_dom"/>
</dbReference>
<evidence type="ECO:0000313" key="4">
    <source>
        <dbReference type="Proteomes" id="UP001153069"/>
    </source>
</evidence>
<sequence length="585" mass="64816">MVTRSKSPKPNDNAVKNESNPLRSDPELCGLLKRLDKIKKYKTFNRWKTKFLNRLDGLIYQKGMDPAERTTEAFNKLVKKTVVAASKVTNHIEKGELSSEKKTVKASLSLSELSNNLTTTVEKLEELIPSTGKDEKKLGYTKYHLGAVLIRQGFHQYITLKAIEDALTGIAEKVADVADRQQLELFEYYKTKFQRFCDIMADLNMYEIMMKCVEFQEAPDPEESSDEEPIMIELAVEGPDGKTQIIKLEVDPSDTLGSIKESIADDIGIPVDKQIVKFKGKELPDNNMTVGKAGLQDGSKLTVEPLKIPITVKTYDGKTIKLMVDPATYLSDIKRKVEPESGVPAQNQRLFLDKKELDNDNQRADDAGIKANTVLYMEPKSIKLNVEMPDGSKVEVEVSPSDTTDDLKQKIEEETGMKVPEQILKQNGKDLPAGKKLKDLGIKDGDDVQVAINKVPVKVQTKDGKTVEIMVAPDDTLADIKKQLEAETGLPFDQQELTMNGKPLTGDKKTARDMGIKAGTTLKLDAKAITITVELTDGTKHVVKLDALDSKSAIEKSIGKTGLAKFLTINSGTLELDTNKIFGKK</sequence>
<dbReference type="Gene3D" id="3.10.20.90">
    <property type="entry name" value="Phosphatidylinositol 3-kinase Catalytic Subunit, Chain A, domain 1"/>
    <property type="match status" value="4"/>
</dbReference>
<dbReference type="SMART" id="SM00213">
    <property type="entry name" value="UBQ"/>
    <property type="match status" value="4"/>
</dbReference>
<dbReference type="OrthoDB" id="45868at2759"/>
<comment type="caution">
    <text evidence="3">The sequence shown here is derived from an EMBL/GenBank/DDBJ whole genome shotgun (WGS) entry which is preliminary data.</text>
</comment>
<proteinExistence type="predicted"/>
<dbReference type="PANTHER" id="PTHR10666">
    <property type="entry name" value="UBIQUITIN"/>
    <property type="match status" value="1"/>
</dbReference>
<gene>
    <name evidence="3" type="ORF">SEMRO_1928_G305980.1</name>
</gene>
<feature type="domain" description="Ubiquitin-like" evidence="2">
    <location>
        <begin position="382"/>
        <end position="454"/>
    </location>
</feature>
<dbReference type="SUPFAM" id="SSF54236">
    <property type="entry name" value="Ubiquitin-like"/>
    <property type="match status" value="4"/>
</dbReference>
<feature type="domain" description="Ubiquitin-like" evidence="2">
    <location>
        <begin position="232"/>
        <end position="303"/>
    </location>
</feature>
<dbReference type="EMBL" id="CAICTM010001926">
    <property type="protein sequence ID" value="CAB9527023.1"/>
    <property type="molecule type" value="Genomic_DNA"/>
</dbReference>
<dbReference type="InterPro" id="IPR029071">
    <property type="entry name" value="Ubiquitin-like_domsf"/>
</dbReference>
<protein>
    <submittedName>
        <fullName evidence="3">Polyubiquitin</fullName>
    </submittedName>
</protein>
<name>A0A9N8HY41_9STRA</name>
<reference evidence="3" key="1">
    <citation type="submission" date="2020-06" db="EMBL/GenBank/DDBJ databases">
        <authorList>
            <consortium name="Plant Systems Biology data submission"/>
        </authorList>
    </citation>
    <scope>NUCLEOTIDE SEQUENCE</scope>
    <source>
        <strain evidence="3">D6</strain>
    </source>
</reference>